<dbReference type="OrthoDB" id="1706571at2759"/>
<evidence type="ECO:0000256" key="8">
    <source>
        <dbReference type="ARBA" id="ARBA00022989"/>
    </source>
</evidence>
<dbReference type="InterPro" id="IPR046956">
    <property type="entry name" value="RLP23-like"/>
</dbReference>
<evidence type="ECO:0000256" key="2">
    <source>
        <dbReference type="ARBA" id="ARBA00009592"/>
    </source>
</evidence>
<evidence type="ECO:0000313" key="13">
    <source>
        <dbReference type="Proteomes" id="UP000231279"/>
    </source>
</evidence>
<dbReference type="PANTHER" id="PTHR48063">
    <property type="entry name" value="LRR RECEPTOR-LIKE KINASE"/>
    <property type="match status" value="1"/>
</dbReference>
<sequence>MFTGRVPNLSSCSSLVQLSLDNNTFSGTLAESIGYLSQVRSINLASNCLEGLISEAHLFNLSKLQLLDLSLNSNLTVKISSFRNAPFQLERLWLESCKLGPYFPKWLQNQKKIEVLDISYANISDSVPDWLWDNIHMCEFLDMSHNKLYGVVPDLSSMYNLMIIDLSSNQFNGSLPLLPPAINTIKFSRNKFSGPITNTCHLRNLYVLDLSNNLFSTHIPQDCFINLMSLRYLNLANNNFSGEIPNSIDSPCFVSSLHLRNNSFTGEISRSLKNCNKMTILDLGENKFSGKIPDWLGESMLELAVLSLKSNHHYGRLPSSLCRLQNIQVLDISMNKISGTIPKCLKNLTILCSKIDPNFVSHRFFIYVDAMGFYHDSAYIVWKGKEAEYTKILRLLTIIYLSNNNLIGEIPHEVTSLIGLIALNLSGNNLVGNLNFLDLSKNNLSGGIPSTLAQLSHLGVLDLSFNNLSGKIPWIDHLQTFNASVYMGNPRLCGPPLVLKPCPGDKTPVGNVDETHNQEHDNIFNSKGFYVSMALGFIVAFWGVSGTLFLNKWCRITIGKMLVCVEDWLYVKIMISKNRLKIYLENC</sequence>
<comment type="similarity">
    <text evidence="2">Belongs to the RLP family.</text>
</comment>
<name>A0A2G9GWV0_9LAMI</name>
<evidence type="ECO:0000256" key="9">
    <source>
        <dbReference type="ARBA" id="ARBA00023136"/>
    </source>
</evidence>
<dbReference type="PROSITE" id="PS51450">
    <property type="entry name" value="LRR"/>
    <property type="match status" value="2"/>
</dbReference>
<evidence type="ECO:0000256" key="3">
    <source>
        <dbReference type="ARBA" id="ARBA00022475"/>
    </source>
</evidence>
<dbReference type="Pfam" id="PF00560">
    <property type="entry name" value="LRR_1"/>
    <property type="match status" value="7"/>
</dbReference>
<evidence type="ECO:0000256" key="4">
    <source>
        <dbReference type="ARBA" id="ARBA00022614"/>
    </source>
</evidence>
<keyword evidence="9 11" id="KW-0472">Membrane</keyword>
<dbReference type="GO" id="GO:0006952">
    <property type="term" value="P:defense response"/>
    <property type="evidence" value="ECO:0007669"/>
    <property type="project" value="UniProtKB-ARBA"/>
</dbReference>
<keyword evidence="8 11" id="KW-1133">Transmembrane helix</keyword>
<keyword evidence="7" id="KW-0677">Repeat</keyword>
<dbReference type="Pfam" id="PF13855">
    <property type="entry name" value="LRR_8"/>
    <property type="match status" value="1"/>
</dbReference>
<reference evidence="13" key="1">
    <citation type="journal article" date="2018" name="Gigascience">
        <title>Genome assembly of the Pink Ipe (Handroanthus impetiginosus, Bignoniaceae), a highly valued, ecologically keystone Neotropical timber forest tree.</title>
        <authorList>
            <person name="Silva-Junior O.B."/>
            <person name="Grattapaglia D."/>
            <person name="Novaes E."/>
            <person name="Collevatti R.G."/>
        </authorList>
    </citation>
    <scope>NUCLEOTIDE SEQUENCE [LARGE SCALE GENOMIC DNA]</scope>
    <source>
        <strain evidence="13">cv. UFG-1</strain>
    </source>
</reference>
<dbReference type="STRING" id="429701.A0A2G9GWV0"/>
<dbReference type="InterPro" id="IPR001611">
    <property type="entry name" value="Leu-rich_rpt"/>
</dbReference>
<organism evidence="12 13">
    <name type="scientific">Handroanthus impetiginosus</name>
    <dbReference type="NCBI Taxonomy" id="429701"/>
    <lineage>
        <taxon>Eukaryota</taxon>
        <taxon>Viridiplantae</taxon>
        <taxon>Streptophyta</taxon>
        <taxon>Embryophyta</taxon>
        <taxon>Tracheophyta</taxon>
        <taxon>Spermatophyta</taxon>
        <taxon>Magnoliopsida</taxon>
        <taxon>eudicotyledons</taxon>
        <taxon>Gunneridae</taxon>
        <taxon>Pentapetalae</taxon>
        <taxon>asterids</taxon>
        <taxon>lamiids</taxon>
        <taxon>Lamiales</taxon>
        <taxon>Bignoniaceae</taxon>
        <taxon>Crescentiina</taxon>
        <taxon>Tabebuia alliance</taxon>
        <taxon>Handroanthus</taxon>
    </lineage>
</organism>
<dbReference type="Gene3D" id="3.80.10.10">
    <property type="entry name" value="Ribonuclease Inhibitor"/>
    <property type="match status" value="2"/>
</dbReference>
<evidence type="ECO:0000256" key="10">
    <source>
        <dbReference type="ARBA" id="ARBA00023180"/>
    </source>
</evidence>
<comment type="caution">
    <text evidence="12">The sequence shown here is derived from an EMBL/GenBank/DDBJ whole genome shotgun (WGS) entry which is preliminary data.</text>
</comment>
<dbReference type="InterPro" id="IPR032675">
    <property type="entry name" value="LRR_dom_sf"/>
</dbReference>
<gene>
    <name evidence="12" type="ORF">CDL12_17666</name>
</gene>
<dbReference type="GO" id="GO:0005886">
    <property type="term" value="C:plasma membrane"/>
    <property type="evidence" value="ECO:0007669"/>
    <property type="project" value="UniProtKB-SubCell"/>
</dbReference>
<dbReference type="PANTHER" id="PTHR48063:SF101">
    <property type="entry name" value="LRR RECEPTOR-LIKE SERINE_THREONINE-PROTEIN KINASE FLS2"/>
    <property type="match status" value="1"/>
</dbReference>
<feature type="transmembrane region" description="Helical" evidence="11">
    <location>
        <begin position="529"/>
        <end position="551"/>
    </location>
</feature>
<evidence type="ECO:0000256" key="6">
    <source>
        <dbReference type="ARBA" id="ARBA00022729"/>
    </source>
</evidence>
<protein>
    <submittedName>
        <fullName evidence="12">Leucine-rich repeat (LRR) protein associated with apoptosis in muscle tissue</fullName>
    </submittedName>
</protein>
<evidence type="ECO:0000313" key="12">
    <source>
        <dbReference type="EMBL" id="PIN09748.1"/>
    </source>
</evidence>
<evidence type="ECO:0000256" key="5">
    <source>
        <dbReference type="ARBA" id="ARBA00022692"/>
    </source>
</evidence>
<dbReference type="GO" id="GO:0051707">
    <property type="term" value="P:response to other organism"/>
    <property type="evidence" value="ECO:0007669"/>
    <property type="project" value="UniProtKB-ARBA"/>
</dbReference>
<dbReference type="AlphaFoldDB" id="A0A2G9GWV0"/>
<dbReference type="SMART" id="SM00369">
    <property type="entry name" value="LRR_TYP"/>
    <property type="match status" value="4"/>
</dbReference>
<dbReference type="FunFam" id="3.80.10.10:FF:000213">
    <property type="entry name" value="Tyrosine-sulfated glycopeptide receptor 1"/>
    <property type="match status" value="1"/>
</dbReference>
<dbReference type="Proteomes" id="UP000231279">
    <property type="component" value="Unassembled WGS sequence"/>
</dbReference>
<keyword evidence="5 11" id="KW-0812">Transmembrane</keyword>
<dbReference type="EMBL" id="NKXS01003442">
    <property type="protein sequence ID" value="PIN09748.1"/>
    <property type="molecule type" value="Genomic_DNA"/>
</dbReference>
<proteinExistence type="inferred from homology"/>
<accession>A0A2G9GWV0</accession>
<keyword evidence="13" id="KW-1185">Reference proteome</keyword>
<keyword evidence="6" id="KW-0732">Signal</keyword>
<evidence type="ECO:0000256" key="1">
    <source>
        <dbReference type="ARBA" id="ARBA00004251"/>
    </source>
</evidence>
<dbReference type="SUPFAM" id="SSF52058">
    <property type="entry name" value="L domain-like"/>
    <property type="match status" value="2"/>
</dbReference>
<dbReference type="InterPro" id="IPR003591">
    <property type="entry name" value="Leu-rich_rpt_typical-subtyp"/>
</dbReference>
<evidence type="ECO:0000256" key="7">
    <source>
        <dbReference type="ARBA" id="ARBA00022737"/>
    </source>
</evidence>
<keyword evidence="3" id="KW-1003">Cell membrane</keyword>
<keyword evidence="4" id="KW-0433">Leucine-rich repeat</keyword>
<comment type="subcellular location">
    <subcellularLocation>
        <location evidence="1">Cell membrane</location>
        <topology evidence="1">Single-pass type I membrane protein</topology>
    </subcellularLocation>
</comment>
<keyword evidence="10" id="KW-0325">Glycoprotein</keyword>
<evidence type="ECO:0000256" key="11">
    <source>
        <dbReference type="SAM" id="Phobius"/>
    </source>
</evidence>